<evidence type="ECO:0000313" key="2">
    <source>
        <dbReference type="EMBL" id="PIZ95033.1"/>
    </source>
</evidence>
<dbReference type="EMBL" id="PFPK01000022">
    <property type="protein sequence ID" value="PIZ95033.1"/>
    <property type="molecule type" value="Genomic_DNA"/>
</dbReference>
<gene>
    <name evidence="2" type="ORF">COX81_01910</name>
</gene>
<organism evidence="2 3">
    <name type="scientific">Candidatus Magasanikbacteria bacterium CG_4_10_14_0_2_um_filter_37_12</name>
    <dbReference type="NCBI Taxonomy" id="1974637"/>
    <lineage>
        <taxon>Bacteria</taxon>
        <taxon>Candidatus Magasanikiibacteriota</taxon>
    </lineage>
</organism>
<proteinExistence type="predicted"/>
<reference evidence="3" key="1">
    <citation type="submission" date="2017-09" db="EMBL/GenBank/DDBJ databases">
        <title>Depth-based differentiation of microbial function through sediment-hosted aquifers and enrichment of novel symbionts in the deep terrestrial subsurface.</title>
        <authorList>
            <person name="Probst A.J."/>
            <person name="Ladd B."/>
            <person name="Jarett J.K."/>
            <person name="Geller-Mcgrath D.E."/>
            <person name="Sieber C.M.K."/>
            <person name="Emerson J.B."/>
            <person name="Anantharaman K."/>
            <person name="Thomas B.C."/>
            <person name="Malmstrom R."/>
            <person name="Stieglmeier M."/>
            <person name="Klingl A."/>
            <person name="Woyke T."/>
            <person name="Ryan C.M."/>
            <person name="Banfield J.F."/>
        </authorList>
    </citation>
    <scope>NUCLEOTIDE SEQUENCE [LARGE SCALE GENOMIC DNA]</scope>
</reference>
<keyword evidence="1" id="KW-0472">Membrane</keyword>
<feature type="transmembrane region" description="Helical" evidence="1">
    <location>
        <begin position="14"/>
        <end position="33"/>
    </location>
</feature>
<comment type="caution">
    <text evidence="2">The sequence shown here is derived from an EMBL/GenBank/DDBJ whole genome shotgun (WGS) entry which is preliminary data.</text>
</comment>
<sequence length="98" mass="11519">MHLKKFFQPNVQKIMLFFIVFITSWFLSIWTTIGCNAHECMPGFASSSFWKSIQSMHNREFFDFGYANRWAVIFLACVVMSYVLSCLILLLFSRKGKN</sequence>
<keyword evidence="1" id="KW-0812">Transmembrane</keyword>
<accession>A0A2M7V8C6</accession>
<dbReference type="AlphaFoldDB" id="A0A2M7V8C6"/>
<keyword evidence="1" id="KW-1133">Transmembrane helix</keyword>
<evidence type="ECO:0000313" key="3">
    <source>
        <dbReference type="Proteomes" id="UP000228568"/>
    </source>
</evidence>
<feature type="transmembrane region" description="Helical" evidence="1">
    <location>
        <begin position="70"/>
        <end position="92"/>
    </location>
</feature>
<dbReference type="PROSITE" id="PS51257">
    <property type="entry name" value="PROKAR_LIPOPROTEIN"/>
    <property type="match status" value="1"/>
</dbReference>
<evidence type="ECO:0000256" key="1">
    <source>
        <dbReference type="SAM" id="Phobius"/>
    </source>
</evidence>
<dbReference type="Proteomes" id="UP000228568">
    <property type="component" value="Unassembled WGS sequence"/>
</dbReference>
<protein>
    <submittedName>
        <fullName evidence="2">Uncharacterized protein</fullName>
    </submittedName>
</protein>
<name>A0A2M7V8C6_9BACT</name>